<name>A0AAJ0DQJ9_9PEZI</name>
<sequence length="100" mass="10919">MRFAIQFLLVAFLALLAAAATPHREQKPVIVSFDKDTPQDVLDQAMDAIKKAGGMITHEYTIIKGFAAKATKEAVDTVHALGTQHNVVIEDDQIITTNDN</sequence>
<dbReference type="AlphaFoldDB" id="A0AAJ0DQJ9"/>
<evidence type="ECO:0000313" key="4">
    <source>
        <dbReference type="Proteomes" id="UP001271007"/>
    </source>
</evidence>
<dbReference type="InterPro" id="IPR052471">
    <property type="entry name" value="PBI_I9"/>
</dbReference>
<dbReference type="Proteomes" id="UP001271007">
    <property type="component" value="Unassembled WGS sequence"/>
</dbReference>
<dbReference type="PANTHER" id="PTHR28288:SF1">
    <property type="entry name" value="INHIBITOR I9 DOMAIN-CONTAINING PROTEIN"/>
    <property type="match status" value="1"/>
</dbReference>
<keyword evidence="2" id="KW-0732">Signal</keyword>
<dbReference type="EMBL" id="JAWDJX010000010">
    <property type="protein sequence ID" value="KAK3054981.1"/>
    <property type="molecule type" value="Genomic_DNA"/>
</dbReference>
<feature type="signal peptide" evidence="2">
    <location>
        <begin position="1"/>
        <end position="19"/>
    </location>
</feature>
<dbReference type="Gene3D" id="3.30.70.80">
    <property type="entry name" value="Peptidase S8 propeptide/proteinase inhibitor I9"/>
    <property type="match status" value="1"/>
</dbReference>
<evidence type="ECO:0000256" key="2">
    <source>
        <dbReference type="SAM" id="SignalP"/>
    </source>
</evidence>
<gene>
    <name evidence="3" type="ORF">LTR09_004141</name>
</gene>
<dbReference type="InterPro" id="IPR037045">
    <property type="entry name" value="S8pro/Inhibitor_I9_sf"/>
</dbReference>
<organism evidence="3 4">
    <name type="scientific">Extremus antarcticus</name>
    <dbReference type="NCBI Taxonomy" id="702011"/>
    <lineage>
        <taxon>Eukaryota</taxon>
        <taxon>Fungi</taxon>
        <taxon>Dikarya</taxon>
        <taxon>Ascomycota</taxon>
        <taxon>Pezizomycotina</taxon>
        <taxon>Dothideomycetes</taxon>
        <taxon>Dothideomycetidae</taxon>
        <taxon>Mycosphaerellales</taxon>
        <taxon>Extremaceae</taxon>
        <taxon>Extremus</taxon>
    </lineage>
</organism>
<reference evidence="3" key="1">
    <citation type="submission" date="2023-04" db="EMBL/GenBank/DDBJ databases">
        <title>Black Yeasts Isolated from many extreme environments.</title>
        <authorList>
            <person name="Coleine C."/>
            <person name="Stajich J.E."/>
            <person name="Selbmann L."/>
        </authorList>
    </citation>
    <scope>NUCLEOTIDE SEQUENCE</scope>
    <source>
        <strain evidence="3">CCFEE 5312</strain>
    </source>
</reference>
<comment type="similarity">
    <text evidence="1">Belongs to the protease inhibitor I9 family.</text>
</comment>
<dbReference type="GO" id="GO:0042144">
    <property type="term" value="P:vacuole fusion, non-autophagic"/>
    <property type="evidence" value="ECO:0007669"/>
    <property type="project" value="TreeGrafter"/>
</dbReference>
<proteinExistence type="inferred from homology"/>
<dbReference type="PANTHER" id="PTHR28288">
    <property type="entry name" value="PROTEASE B INHIBITOR 2"/>
    <property type="match status" value="1"/>
</dbReference>
<dbReference type="SUPFAM" id="SSF54897">
    <property type="entry name" value="Protease propeptides/inhibitors"/>
    <property type="match status" value="1"/>
</dbReference>
<evidence type="ECO:0000313" key="3">
    <source>
        <dbReference type="EMBL" id="KAK3054981.1"/>
    </source>
</evidence>
<feature type="chain" id="PRO_5042467983" evidence="2">
    <location>
        <begin position="20"/>
        <end position="100"/>
    </location>
</feature>
<comment type="caution">
    <text evidence="3">The sequence shown here is derived from an EMBL/GenBank/DDBJ whole genome shotgun (WGS) entry which is preliminary data.</text>
</comment>
<dbReference type="GO" id="GO:0004866">
    <property type="term" value="F:endopeptidase inhibitor activity"/>
    <property type="evidence" value="ECO:0007669"/>
    <property type="project" value="TreeGrafter"/>
</dbReference>
<evidence type="ECO:0000256" key="1">
    <source>
        <dbReference type="ARBA" id="ARBA00038069"/>
    </source>
</evidence>
<protein>
    <submittedName>
        <fullName evidence="3">Uncharacterized protein</fullName>
    </submittedName>
</protein>
<keyword evidence="4" id="KW-1185">Reference proteome</keyword>
<accession>A0AAJ0DQJ9</accession>